<keyword evidence="2 3" id="KW-0694">RNA-binding</keyword>
<evidence type="ECO:0000259" key="4">
    <source>
        <dbReference type="PROSITE" id="PS50886"/>
    </source>
</evidence>
<dbReference type="PANTHER" id="PTHR11586:SF37">
    <property type="entry name" value="TRNA-BINDING DOMAIN-CONTAINING PROTEIN"/>
    <property type="match status" value="1"/>
</dbReference>
<dbReference type="STRING" id="221109.gene:10735426"/>
<dbReference type="Gene3D" id="2.40.50.140">
    <property type="entry name" value="Nucleic acid-binding proteins"/>
    <property type="match status" value="1"/>
</dbReference>
<dbReference type="AlphaFoldDB" id="Q8ELP7"/>
<dbReference type="PANTHER" id="PTHR11586">
    <property type="entry name" value="TRNA-AMINOACYLATION COFACTOR ARC1 FAMILY MEMBER"/>
    <property type="match status" value="1"/>
</dbReference>
<reference evidence="5 6" key="2">
    <citation type="journal article" date="2002" name="Nucleic Acids Res.">
        <title>Genome sequence of Oceanobacillus iheyensis isolated from the Iheya Ridge and its unexpected adaptive capabilities to extreme environments.</title>
        <authorList>
            <person name="Takami H."/>
            <person name="Takaki Y."/>
            <person name="Uchiyama I."/>
        </authorList>
    </citation>
    <scope>NUCLEOTIDE SEQUENCE [LARGE SCALE GENOMIC DNA]</scope>
    <source>
        <strain evidence="6">DSM 14371 / CIP 107618 / JCM 11309 / KCTC 3954 / HTE831</strain>
    </source>
</reference>
<feature type="domain" description="TRNA-binding" evidence="4">
    <location>
        <begin position="16"/>
        <end position="120"/>
    </location>
</feature>
<dbReference type="CDD" id="cd02798">
    <property type="entry name" value="tRNA_bind_CsaA"/>
    <property type="match status" value="1"/>
</dbReference>
<dbReference type="NCBIfam" id="NF007494">
    <property type="entry name" value="PRK10089.1-3"/>
    <property type="match status" value="1"/>
</dbReference>
<dbReference type="eggNOG" id="COG0073">
    <property type="taxonomic scope" value="Bacteria"/>
</dbReference>
<sequence>MIQNSWEEGYMATIDDFMKVDMRVGTVIHAEPFPEARRPAIKLTIDFGDEIGTKKSSAQITKRYEPEEIVGRQVIGVVNFPPMRVAGFKSEVLIIGGVPEDGDVILLRPDEEVPDGTKIS</sequence>
<evidence type="ECO:0000313" key="5">
    <source>
        <dbReference type="EMBL" id="BAC15130.1"/>
    </source>
</evidence>
<organism evidence="5 6">
    <name type="scientific">Oceanobacillus iheyensis (strain DSM 14371 / CIP 107618 / JCM 11309 / KCTC 3954 / HTE831)</name>
    <dbReference type="NCBI Taxonomy" id="221109"/>
    <lineage>
        <taxon>Bacteria</taxon>
        <taxon>Bacillati</taxon>
        <taxon>Bacillota</taxon>
        <taxon>Bacilli</taxon>
        <taxon>Bacillales</taxon>
        <taxon>Bacillaceae</taxon>
        <taxon>Oceanobacillus</taxon>
    </lineage>
</organism>
<dbReference type="GO" id="GO:0000049">
    <property type="term" value="F:tRNA binding"/>
    <property type="evidence" value="ECO:0007669"/>
    <property type="project" value="UniProtKB-UniRule"/>
</dbReference>
<dbReference type="KEGG" id="oih:OB3174"/>
<keyword evidence="6" id="KW-1185">Reference proteome</keyword>
<dbReference type="NCBIfam" id="TIGR02222">
    <property type="entry name" value="chap_CsaA"/>
    <property type="match status" value="1"/>
</dbReference>
<dbReference type="Pfam" id="PF01588">
    <property type="entry name" value="tRNA_bind"/>
    <property type="match status" value="1"/>
</dbReference>
<dbReference type="SUPFAM" id="SSF50249">
    <property type="entry name" value="Nucleic acid-binding proteins"/>
    <property type="match status" value="1"/>
</dbReference>
<reference evidence="5 6" key="1">
    <citation type="journal article" date="2001" name="FEMS Microbiol. Lett.">
        <title>Oceanobacillus iheyensis gen. nov., sp. nov., a deep-sea extremely halotolerant and alkaliphilic species isolated from a depth of 1050 m on the Iheya Ridge.</title>
        <authorList>
            <person name="Lu J."/>
            <person name="Nogi Y."/>
            <person name="Takami H."/>
        </authorList>
    </citation>
    <scope>NUCLEOTIDE SEQUENCE [LARGE SCALE GENOMIC DNA]</scope>
    <source>
        <strain evidence="6">DSM 14371 / CIP 107618 / JCM 11309 / KCTC 3954 / HTE831</strain>
    </source>
</reference>
<evidence type="ECO:0000256" key="1">
    <source>
        <dbReference type="ARBA" id="ARBA00022555"/>
    </source>
</evidence>
<dbReference type="InterPro" id="IPR002547">
    <property type="entry name" value="tRNA-bd_dom"/>
</dbReference>
<evidence type="ECO:0000256" key="3">
    <source>
        <dbReference type="PROSITE-ProRule" id="PRU00209"/>
    </source>
</evidence>
<dbReference type="PROSITE" id="PS50886">
    <property type="entry name" value="TRBD"/>
    <property type="match status" value="1"/>
</dbReference>
<dbReference type="HOGENOM" id="CLU_065946_2_1_9"/>
<dbReference type="InterPro" id="IPR008231">
    <property type="entry name" value="CsaA"/>
</dbReference>
<gene>
    <name evidence="5" type="ordered locus">OB3174</name>
</gene>
<keyword evidence="1 3" id="KW-0820">tRNA-binding</keyword>
<evidence type="ECO:0000313" key="6">
    <source>
        <dbReference type="Proteomes" id="UP000000822"/>
    </source>
</evidence>
<dbReference type="InterPro" id="IPR051270">
    <property type="entry name" value="Tyrosine-tRNA_ligase_regulator"/>
</dbReference>
<protein>
    <submittedName>
        <fullName evidence="5">Protein secretion chaperonin</fullName>
    </submittedName>
</protein>
<evidence type="ECO:0000256" key="2">
    <source>
        <dbReference type="ARBA" id="ARBA00022884"/>
    </source>
</evidence>
<dbReference type="NCBIfam" id="NF007496">
    <property type="entry name" value="PRK10089.1-5"/>
    <property type="match status" value="1"/>
</dbReference>
<name>Q8ELP7_OCEIH</name>
<dbReference type="PhylomeDB" id="Q8ELP7"/>
<dbReference type="FunFam" id="2.40.50.140:FF:000165">
    <property type="entry name" value="Chaperone CsaA"/>
    <property type="match status" value="1"/>
</dbReference>
<proteinExistence type="predicted"/>
<dbReference type="EMBL" id="BA000028">
    <property type="protein sequence ID" value="BAC15130.1"/>
    <property type="molecule type" value="Genomic_DNA"/>
</dbReference>
<dbReference type="NCBIfam" id="NF007495">
    <property type="entry name" value="PRK10089.1-4"/>
    <property type="match status" value="1"/>
</dbReference>
<dbReference type="Proteomes" id="UP000000822">
    <property type="component" value="Chromosome"/>
</dbReference>
<accession>Q8ELP7</accession>
<dbReference type="InterPro" id="IPR012340">
    <property type="entry name" value="NA-bd_OB-fold"/>
</dbReference>